<dbReference type="InterPro" id="IPR045851">
    <property type="entry name" value="AMP-bd_C_sf"/>
</dbReference>
<keyword evidence="6" id="KW-1185">Reference proteome</keyword>
<dbReference type="InterPro" id="IPR010071">
    <property type="entry name" value="AA_adenyl_dom"/>
</dbReference>
<dbReference type="PANTHER" id="PTHR45527:SF1">
    <property type="entry name" value="FATTY ACID SYNTHASE"/>
    <property type="match status" value="1"/>
</dbReference>
<keyword evidence="3" id="KW-0597">Phosphoprotein</keyword>
<dbReference type="InterPro" id="IPR020806">
    <property type="entry name" value="PKS_PP-bd"/>
</dbReference>
<evidence type="ECO:0000256" key="1">
    <source>
        <dbReference type="ARBA" id="ARBA00001957"/>
    </source>
</evidence>
<dbReference type="Proteomes" id="UP001432075">
    <property type="component" value="Chromosome"/>
</dbReference>
<dbReference type="InterPro" id="IPR020845">
    <property type="entry name" value="AMP-binding_CS"/>
</dbReference>
<dbReference type="InterPro" id="IPR025110">
    <property type="entry name" value="AMP-bd_C"/>
</dbReference>
<dbReference type="Pfam" id="PF00501">
    <property type="entry name" value="AMP-binding"/>
    <property type="match status" value="1"/>
</dbReference>
<evidence type="ECO:0000259" key="4">
    <source>
        <dbReference type="PROSITE" id="PS50075"/>
    </source>
</evidence>
<evidence type="ECO:0000313" key="6">
    <source>
        <dbReference type="Proteomes" id="UP001432075"/>
    </source>
</evidence>
<accession>A0ABZ1RV09</accession>
<dbReference type="Pfam" id="PF13193">
    <property type="entry name" value="AMP-binding_C"/>
    <property type="match status" value="1"/>
</dbReference>
<dbReference type="SMART" id="SM00823">
    <property type="entry name" value="PKS_PP"/>
    <property type="match status" value="2"/>
</dbReference>
<gene>
    <name evidence="5" type="ORF">OHU17_02685</name>
</gene>
<dbReference type="InterPro" id="IPR006162">
    <property type="entry name" value="Ppantetheine_attach_site"/>
</dbReference>
<dbReference type="EMBL" id="CP108057">
    <property type="protein sequence ID" value="WUO50692.1"/>
    <property type="molecule type" value="Genomic_DNA"/>
</dbReference>
<feature type="domain" description="Carrier" evidence="4">
    <location>
        <begin position="1"/>
        <end position="75"/>
    </location>
</feature>
<dbReference type="PROSITE" id="PS00455">
    <property type="entry name" value="AMP_BINDING"/>
    <property type="match status" value="1"/>
</dbReference>
<evidence type="ECO:0000256" key="3">
    <source>
        <dbReference type="ARBA" id="ARBA00022553"/>
    </source>
</evidence>
<feature type="domain" description="Carrier" evidence="4">
    <location>
        <begin position="1067"/>
        <end position="1142"/>
    </location>
</feature>
<comment type="cofactor">
    <cofactor evidence="1">
        <name>pantetheine 4'-phosphate</name>
        <dbReference type="ChEBI" id="CHEBI:47942"/>
    </cofactor>
</comment>
<dbReference type="SUPFAM" id="SSF52777">
    <property type="entry name" value="CoA-dependent acyltransferases"/>
    <property type="match status" value="2"/>
</dbReference>
<dbReference type="Pfam" id="PF00550">
    <property type="entry name" value="PP-binding"/>
    <property type="match status" value="2"/>
</dbReference>
<name>A0ABZ1RV09_9ACTN</name>
<dbReference type="InterPro" id="IPR000873">
    <property type="entry name" value="AMP-dep_synth/lig_dom"/>
</dbReference>
<dbReference type="CDD" id="cd05930">
    <property type="entry name" value="A_NRPS"/>
    <property type="match status" value="1"/>
</dbReference>
<dbReference type="InterPro" id="IPR009081">
    <property type="entry name" value="PP-bd_ACP"/>
</dbReference>
<dbReference type="SUPFAM" id="SSF56801">
    <property type="entry name" value="Acetyl-CoA synthetase-like"/>
    <property type="match status" value="1"/>
</dbReference>
<dbReference type="PROSITE" id="PS50075">
    <property type="entry name" value="CARRIER"/>
    <property type="match status" value="2"/>
</dbReference>
<dbReference type="Gene3D" id="3.40.50.1820">
    <property type="entry name" value="alpha/beta hydrolase"/>
    <property type="match status" value="1"/>
</dbReference>
<proteinExistence type="predicted"/>
<organism evidence="5 6">
    <name type="scientific">Streptomyces goshikiensis</name>
    <dbReference type="NCBI Taxonomy" id="1942"/>
    <lineage>
        <taxon>Bacteria</taxon>
        <taxon>Bacillati</taxon>
        <taxon>Actinomycetota</taxon>
        <taxon>Actinomycetes</taxon>
        <taxon>Kitasatosporales</taxon>
        <taxon>Streptomycetaceae</taxon>
        <taxon>Streptomyces</taxon>
    </lineage>
</organism>
<dbReference type="Gene3D" id="3.40.50.980">
    <property type="match status" value="2"/>
</dbReference>
<dbReference type="InterPro" id="IPR001242">
    <property type="entry name" value="Condensation_dom"/>
</dbReference>
<evidence type="ECO:0000313" key="5">
    <source>
        <dbReference type="EMBL" id="WUO50692.1"/>
    </source>
</evidence>
<dbReference type="InterPro" id="IPR036736">
    <property type="entry name" value="ACP-like_sf"/>
</dbReference>
<dbReference type="InterPro" id="IPR023213">
    <property type="entry name" value="CAT-like_dom_sf"/>
</dbReference>
<evidence type="ECO:0000256" key="2">
    <source>
        <dbReference type="ARBA" id="ARBA00022450"/>
    </source>
</evidence>
<dbReference type="NCBIfam" id="TIGR01733">
    <property type="entry name" value="AA-adenyl-dom"/>
    <property type="match status" value="1"/>
</dbReference>
<dbReference type="SUPFAM" id="SSF47336">
    <property type="entry name" value="ACP-like"/>
    <property type="match status" value="2"/>
</dbReference>
<dbReference type="Gene3D" id="2.30.38.10">
    <property type="entry name" value="Luciferase, Domain 3"/>
    <property type="match status" value="1"/>
</dbReference>
<dbReference type="PANTHER" id="PTHR45527">
    <property type="entry name" value="NONRIBOSOMAL PEPTIDE SYNTHETASE"/>
    <property type="match status" value="1"/>
</dbReference>
<dbReference type="Gene3D" id="3.30.559.10">
    <property type="entry name" value="Chloramphenicol acetyltransferase-like domain"/>
    <property type="match status" value="1"/>
</dbReference>
<keyword evidence="2" id="KW-0596">Phosphopantetheine</keyword>
<dbReference type="Gene3D" id="1.10.1200.10">
    <property type="entry name" value="ACP-like"/>
    <property type="match status" value="1"/>
</dbReference>
<sequence length="1163" mass="127539">MTAEAVRARMTALFRDVLDQPELAADGDFFDHGDSLLAARLIMRVRVEFGQEVPLAWIFEGRTAAALADRLTGADTELPRAAAPPPIPRADGQRPLRLSHAQERLWFLNQLDPDDPAYNEPLVYRVRGPLDTAALRTALRRVVDRHEALRTTFVLDGDAPVLCVLEDVDPGLDTRDLREEYAEGGDAWLRGFLRAEIRRPFDLTAAPLVRAHAFRLGEDAWALLFTLHHIATDGWSNSLFLDEISSGYRQAAGPGGAPLPEPLPVRFSDFAQWERDTVSGNPESGLRFWEEELRGAPLAPALRTDTPRGSGTTTLGDALLYDLDAAKAGRLAETARRCGVSTYSLSLAVFTLLMHRWTGEADIVVGTPVANRPHPDLDRLIGFFVNTLPVRSTYEGRETFASYAARIEATVRRAVEHERVPFDRIVGRLGGGGQSGHQPLAQVVFAFQNDFDRRLALEGLDVEFFPVPNGSARFEMTMFMAQVPGGVIECELEYNTDLFAPETAERFFAVYRTLMDGVLDDPHRALAEYGLVSHDEHLRLRGWNATDRPFPADRCLHELIEERAASAPDAVAVVHGHEHLDYGALDAWANRLARHLRARGAGADTVVGICMDRSVEMVAGLLGILKAGAAYLPLDPGSPRNRLGTIARDAGSHWCLTLERHRDSVPEVEHTVFLDSDREAIEAHEATSPAAVVHPDDLVSVYYTSGSTGRPKGVANTHRGWVNRMAFMQRLHGLRPGETVLHKTTLSFDDSALEIFWPLMAGGRIALIDPGLHRDPGEILDAAVRSRTVHLQVVPSMLAMMVDHVDPGHRELLSALRTTVSSGEALSGELVRRHHEVLPGALHNTWGATEVSIDSTTHTCTAADVDTAGAVSVGLPFDNNQIHVLDGLHREVPVGVVGDLYISGTGLARGYLGDPAKTAAAFVPSPYAPGERMYRTGDRGYRRPDGTLMFVGRSDHQVKIRGMRVELGEIDAVLTRHPGVKEALTVVQETASGLKRLVAYVVVDGGSSGPAPETVRAHVAAYLPDYMVPSFVLLLDAFPLTPNGKVDRKALPEPDRLRDYSELAFVPPEGPVQENLAEIWGDILGVDKVGVLDNFFTLGGHSLVATRLVSRVRRRFGVDLRLQDVFGMPTITAMGDEVERLLAERVNSMTEDEVRELFEQLGG</sequence>
<protein>
    <submittedName>
        <fullName evidence="5">Amino acid adenylation domain-containing protein</fullName>
    </submittedName>
</protein>
<dbReference type="Pfam" id="PF00668">
    <property type="entry name" value="Condensation"/>
    <property type="match status" value="1"/>
</dbReference>
<dbReference type="CDD" id="cd19531">
    <property type="entry name" value="LCL_NRPS-like"/>
    <property type="match status" value="1"/>
</dbReference>
<dbReference type="PROSITE" id="PS00012">
    <property type="entry name" value="PHOSPHOPANTETHEINE"/>
    <property type="match status" value="1"/>
</dbReference>
<dbReference type="Gene3D" id="3.30.559.30">
    <property type="entry name" value="Nonribosomal peptide synthetase, condensation domain"/>
    <property type="match status" value="1"/>
</dbReference>
<dbReference type="InterPro" id="IPR029058">
    <property type="entry name" value="AB_hydrolase_fold"/>
</dbReference>
<reference evidence="5" key="1">
    <citation type="submission" date="2022-10" db="EMBL/GenBank/DDBJ databases">
        <title>The complete genomes of actinobacterial strains from the NBC collection.</title>
        <authorList>
            <person name="Joergensen T.S."/>
            <person name="Alvarez Arevalo M."/>
            <person name="Sterndorff E.B."/>
            <person name="Faurdal D."/>
            <person name="Vuksanovic O."/>
            <person name="Mourched A.-S."/>
            <person name="Charusanti P."/>
            <person name="Shaw S."/>
            <person name="Blin K."/>
            <person name="Weber T."/>
        </authorList>
    </citation>
    <scope>NUCLEOTIDE SEQUENCE</scope>
    <source>
        <strain evidence="5">NBC_00283</strain>
    </source>
</reference>
<dbReference type="Gene3D" id="3.30.300.30">
    <property type="match status" value="1"/>
</dbReference>
<dbReference type="RefSeq" id="WP_328777430.1">
    <property type="nucleotide sequence ID" value="NZ_CP108057.1"/>
</dbReference>